<feature type="signal peptide" evidence="1">
    <location>
        <begin position="1"/>
        <end position="25"/>
    </location>
</feature>
<evidence type="ECO:0000313" key="2">
    <source>
        <dbReference type="EMBL" id="EEO29642.1"/>
    </source>
</evidence>
<dbReference type="RefSeq" id="WP_005880272.1">
    <property type="nucleotide sequence ID" value="NZ_CP019430.1"/>
</dbReference>
<accession>C3X8W6</accession>
<dbReference type="eggNOG" id="ENOG502ZSIH">
    <property type="taxonomic scope" value="Bacteria"/>
</dbReference>
<protein>
    <recommendedName>
        <fullName evidence="4">Lipoprotein</fullName>
    </recommendedName>
</protein>
<name>C3X8W6_OXAFO</name>
<proteinExistence type="predicted"/>
<dbReference type="OrthoDB" id="5540935at2"/>
<evidence type="ECO:0000313" key="3">
    <source>
        <dbReference type="Proteomes" id="UP000005089"/>
    </source>
</evidence>
<evidence type="ECO:0008006" key="4">
    <source>
        <dbReference type="Google" id="ProtNLM"/>
    </source>
</evidence>
<keyword evidence="1" id="KW-0732">Signal</keyword>
<dbReference type="AlphaFoldDB" id="C3X8W6"/>
<dbReference type="PROSITE" id="PS51257">
    <property type="entry name" value="PROKAR_LIPOPROTEIN"/>
    <property type="match status" value="1"/>
</dbReference>
<evidence type="ECO:0000256" key="1">
    <source>
        <dbReference type="SAM" id="SignalP"/>
    </source>
</evidence>
<dbReference type="GeneID" id="77135420"/>
<keyword evidence="3" id="KW-1185">Reference proteome</keyword>
<organism evidence="2 3">
    <name type="scientific">Oxalobacter formigenes OXCC13</name>
    <dbReference type="NCBI Taxonomy" id="556269"/>
    <lineage>
        <taxon>Bacteria</taxon>
        <taxon>Pseudomonadati</taxon>
        <taxon>Pseudomonadota</taxon>
        <taxon>Betaproteobacteria</taxon>
        <taxon>Burkholderiales</taxon>
        <taxon>Oxalobacteraceae</taxon>
        <taxon>Oxalobacter</taxon>
    </lineage>
</organism>
<dbReference type="EMBL" id="GG658170">
    <property type="protein sequence ID" value="EEO29642.1"/>
    <property type="molecule type" value="Genomic_DNA"/>
</dbReference>
<gene>
    <name evidence="2" type="ORF">OFBG_00670</name>
</gene>
<reference evidence="2 3" key="1">
    <citation type="submission" date="2009-02" db="EMBL/GenBank/DDBJ databases">
        <title>The Genome Sequence of Oxalobacter formigenes OXCC13.</title>
        <authorList>
            <consortium name="The Broad Institute Genome Sequencing Platform"/>
            <person name="Ward D."/>
            <person name="Young S.K."/>
            <person name="Kodira C.D."/>
            <person name="Zeng Q."/>
            <person name="Koehrsen M."/>
            <person name="Alvarado L."/>
            <person name="Berlin A."/>
            <person name="Borenstein D."/>
            <person name="Chen Z."/>
            <person name="Engels R."/>
            <person name="Freedman E."/>
            <person name="Gellesch M."/>
            <person name="Goldberg J."/>
            <person name="Griggs A."/>
            <person name="Gujja S."/>
            <person name="Heiman D."/>
            <person name="Hepburn T."/>
            <person name="Howarth C."/>
            <person name="Jen D."/>
            <person name="Larson L."/>
            <person name="Lewis B."/>
            <person name="Mehta T."/>
            <person name="Park D."/>
            <person name="Pearson M."/>
            <person name="Roberts A."/>
            <person name="Saif S."/>
            <person name="Shea T."/>
            <person name="Shenoy N."/>
            <person name="Sisk P."/>
            <person name="Stolte C."/>
            <person name="Sykes S."/>
            <person name="Walk T."/>
            <person name="White J."/>
            <person name="Yandava C."/>
            <person name="Allison M.J."/>
            <person name="Lander E."/>
            <person name="Nusbaum C."/>
            <person name="Galagan J."/>
            <person name="Birren B."/>
        </authorList>
    </citation>
    <scope>NUCLEOTIDE SEQUENCE [LARGE SCALE GENOMIC DNA]</scope>
    <source>
        <strain evidence="2 3">OXCC13</strain>
    </source>
</reference>
<dbReference type="HOGENOM" id="CLU_162081_0_0_4"/>
<sequence>MKKIALSIALLSSLLLSACATYTTAAYEQILDTFIGDTEQQIISVWGVPDRTFESGENKYFVYTRKETSYVPGNPGFYQPYWGWPGSPFYSPYYGGTPGYYVNYSCTTTFTFQQGKVIHWQWQGNDCKAPEEKK</sequence>
<feature type="chain" id="PRO_5030166985" description="Lipoprotein" evidence="1">
    <location>
        <begin position="26"/>
        <end position="134"/>
    </location>
</feature>
<dbReference type="Proteomes" id="UP000005089">
    <property type="component" value="Unassembled WGS sequence"/>
</dbReference>